<dbReference type="GO" id="GO:0009925">
    <property type="term" value="C:basal plasma membrane"/>
    <property type="evidence" value="ECO:0007669"/>
    <property type="project" value="TreeGrafter"/>
</dbReference>
<name>A0A914Q761_9BILA</name>
<dbReference type="InterPro" id="IPR000719">
    <property type="entry name" value="Prot_kinase_dom"/>
</dbReference>
<evidence type="ECO:0000256" key="4">
    <source>
        <dbReference type="ARBA" id="ARBA00022840"/>
    </source>
</evidence>
<dbReference type="PROSITE" id="PS00108">
    <property type="entry name" value="PROTEIN_KINASE_ST"/>
    <property type="match status" value="1"/>
</dbReference>
<dbReference type="PANTHER" id="PTHR24416">
    <property type="entry name" value="TYROSINE-PROTEIN KINASE RECEPTOR"/>
    <property type="match status" value="1"/>
</dbReference>
<keyword evidence="2 6" id="KW-0808">Transferase</keyword>
<dbReference type="SUPFAM" id="SSF56112">
    <property type="entry name" value="Protein kinase-like (PK-like)"/>
    <property type="match status" value="1"/>
</dbReference>
<comment type="similarity">
    <text evidence="6">Belongs to the protein kinase superfamily.</text>
</comment>
<evidence type="ECO:0000256" key="3">
    <source>
        <dbReference type="ARBA" id="ARBA00022741"/>
    </source>
</evidence>
<reference evidence="9" key="1">
    <citation type="submission" date="2022-11" db="UniProtKB">
        <authorList>
            <consortium name="WormBaseParasite"/>
        </authorList>
    </citation>
    <scope>IDENTIFICATION</scope>
</reference>
<organism evidence="8 9">
    <name type="scientific">Panagrolaimus davidi</name>
    <dbReference type="NCBI Taxonomy" id="227884"/>
    <lineage>
        <taxon>Eukaryota</taxon>
        <taxon>Metazoa</taxon>
        <taxon>Ecdysozoa</taxon>
        <taxon>Nematoda</taxon>
        <taxon>Chromadorea</taxon>
        <taxon>Rhabditida</taxon>
        <taxon>Tylenchina</taxon>
        <taxon>Panagrolaimomorpha</taxon>
        <taxon>Panagrolaimoidea</taxon>
        <taxon>Panagrolaimidae</taxon>
        <taxon>Panagrolaimus</taxon>
    </lineage>
</organism>
<proteinExistence type="inferred from homology"/>
<dbReference type="PANTHER" id="PTHR24416:SF566">
    <property type="entry name" value="EPIDERMAL GROWTH FACTOR RECEPTOR"/>
    <property type="match status" value="1"/>
</dbReference>
<evidence type="ECO:0000256" key="1">
    <source>
        <dbReference type="ARBA" id="ARBA00004167"/>
    </source>
</evidence>
<dbReference type="GO" id="GO:0008284">
    <property type="term" value="P:positive regulation of cell population proliferation"/>
    <property type="evidence" value="ECO:0007669"/>
    <property type="project" value="TreeGrafter"/>
</dbReference>
<dbReference type="GO" id="GO:0007169">
    <property type="term" value="P:cell surface receptor protein tyrosine kinase signaling pathway"/>
    <property type="evidence" value="ECO:0007669"/>
    <property type="project" value="TreeGrafter"/>
</dbReference>
<dbReference type="WBParaSite" id="PDA_v2.g27327.t1">
    <property type="protein sequence ID" value="PDA_v2.g27327.t1"/>
    <property type="gene ID" value="PDA_v2.g27327"/>
</dbReference>
<keyword evidence="2 6" id="KW-0418">Kinase</keyword>
<dbReference type="PROSITE" id="PS50011">
    <property type="entry name" value="PROTEIN_KINASE_DOM"/>
    <property type="match status" value="1"/>
</dbReference>
<keyword evidence="8" id="KW-1185">Reference proteome</keyword>
<dbReference type="PROSITE" id="PS00107">
    <property type="entry name" value="PROTEIN_KINASE_ATP"/>
    <property type="match status" value="1"/>
</dbReference>
<dbReference type="InterPro" id="IPR008271">
    <property type="entry name" value="Ser/Thr_kinase_AS"/>
</dbReference>
<dbReference type="GO" id="GO:0043066">
    <property type="term" value="P:negative regulation of apoptotic process"/>
    <property type="evidence" value="ECO:0007669"/>
    <property type="project" value="TreeGrafter"/>
</dbReference>
<evidence type="ECO:0000313" key="9">
    <source>
        <dbReference type="WBParaSite" id="PDA_v2.g27327.t1"/>
    </source>
</evidence>
<keyword evidence="2 6" id="KW-0723">Serine/threonine-protein kinase</keyword>
<dbReference type="GO" id="GO:0043235">
    <property type="term" value="C:receptor complex"/>
    <property type="evidence" value="ECO:0007669"/>
    <property type="project" value="TreeGrafter"/>
</dbReference>
<dbReference type="InterPro" id="IPR050122">
    <property type="entry name" value="RTK"/>
</dbReference>
<dbReference type="GO" id="GO:0006950">
    <property type="term" value="P:response to stress"/>
    <property type="evidence" value="ECO:0007669"/>
    <property type="project" value="UniProtKB-ARBA"/>
</dbReference>
<keyword evidence="3 5" id="KW-0547">Nucleotide-binding</keyword>
<dbReference type="GO" id="GO:0004674">
    <property type="term" value="F:protein serine/threonine kinase activity"/>
    <property type="evidence" value="ECO:0007669"/>
    <property type="project" value="UniProtKB-KW"/>
</dbReference>
<evidence type="ECO:0000256" key="5">
    <source>
        <dbReference type="PROSITE-ProRule" id="PRU10141"/>
    </source>
</evidence>
<dbReference type="Proteomes" id="UP000887578">
    <property type="component" value="Unplaced"/>
</dbReference>
<feature type="binding site" evidence="5">
    <location>
        <position position="91"/>
    </location>
    <ligand>
        <name>ATP</name>
        <dbReference type="ChEBI" id="CHEBI:30616"/>
    </ligand>
</feature>
<keyword evidence="4 5" id="KW-0067">ATP-binding</keyword>
<sequence>MSSLIIWKWHTQNRILKNGENSEEGLLKKESRRNKNNNLSREFFSNTFPSYNLKERSLLLRFKERIGGGKFGTIYKCPYVEDGRYIWVAIKETSNNCRESLREEEVLSRINHINIVQLKGTNQEGSFILVMPLRQGDLKNFLQKEKDSITSDHQIRYCMQISDAMRYLIYKQIVHCDLKASNILVVNVNHIEISDFGLSVDLYNSQGLRSLGTDTHIALELFDKNACTCEATDVWSFGVTVWEIVTFCSKIPYFEELKKPKQKITEFMIRGWLLEASQRPKFNQIFLKLAKSLPEGADFVGPNVLNA</sequence>
<dbReference type="SMART" id="SM00220">
    <property type="entry name" value="S_TKc"/>
    <property type="match status" value="1"/>
</dbReference>
<dbReference type="Gene3D" id="1.10.510.10">
    <property type="entry name" value="Transferase(Phosphotransferase) domain 1"/>
    <property type="match status" value="1"/>
</dbReference>
<evidence type="ECO:0000256" key="6">
    <source>
        <dbReference type="RuleBase" id="RU000304"/>
    </source>
</evidence>
<dbReference type="InterPro" id="IPR017441">
    <property type="entry name" value="Protein_kinase_ATP_BS"/>
</dbReference>
<dbReference type="GO" id="GO:0022008">
    <property type="term" value="P:neurogenesis"/>
    <property type="evidence" value="ECO:0007669"/>
    <property type="project" value="TreeGrafter"/>
</dbReference>
<evidence type="ECO:0000313" key="8">
    <source>
        <dbReference type="Proteomes" id="UP000887578"/>
    </source>
</evidence>
<evidence type="ECO:0000256" key="2">
    <source>
        <dbReference type="ARBA" id="ARBA00022527"/>
    </source>
</evidence>
<dbReference type="GO" id="GO:0005524">
    <property type="term" value="F:ATP binding"/>
    <property type="evidence" value="ECO:0007669"/>
    <property type="project" value="UniProtKB-UniRule"/>
</dbReference>
<dbReference type="GO" id="GO:0004714">
    <property type="term" value="F:transmembrane receptor protein tyrosine kinase activity"/>
    <property type="evidence" value="ECO:0007669"/>
    <property type="project" value="TreeGrafter"/>
</dbReference>
<dbReference type="AlphaFoldDB" id="A0A914Q761"/>
<protein>
    <submittedName>
        <fullName evidence="9">Protein kinase domain-containing protein</fullName>
    </submittedName>
</protein>
<dbReference type="PRINTS" id="PR00109">
    <property type="entry name" value="TYRKINASE"/>
</dbReference>
<accession>A0A914Q761</accession>
<feature type="domain" description="Protein kinase" evidence="7">
    <location>
        <begin position="60"/>
        <end position="307"/>
    </location>
</feature>
<comment type="subcellular location">
    <subcellularLocation>
        <location evidence="1">Membrane</location>
        <topology evidence="1">Single-pass membrane protein</topology>
    </subcellularLocation>
</comment>
<evidence type="ECO:0000259" key="7">
    <source>
        <dbReference type="PROSITE" id="PS50011"/>
    </source>
</evidence>
<dbReference type="InterPro" id="IPR001245">
    <property type="entry name" value="Ser-Thr/Tyr_kinase_cat_dom"/>
</dbReference>
<dbReference type="InterPro" id="IPR011009">
    <property type="entry name" value="Kinase-like_dom_sf"/>
</dbReference>
<dbReference type="Pfam" id="PF07714">
    <property type="entry name" value="PK_Tyr_Ser-Thr"/>
    <property type="match status" value="1"/>
</dbReference>